<evidence type="ECO:0000256" key="6">
    <source>
        <dbReference type="ARBA" id="ARBA00022617"/>
    </source>
</evidence>
<comment type="caution">
    <text evidence="19">The sequence shown here is derived from an EMBL/GenBank/DDBJ whole genome shotgun (WGS) entry which is preliminary data.</text>
</comment>
<organism evidence="19 20">
    <name type="scientific">Papaver atlanticum</name>
    <dbReference type="NCBI Taxonomy" id="357466"/>
    <lineage>
        <taxon>Eukaryota</taxon>
        <taxon>Viridiplantae</taxon>
        <taxon>Streptophyta</taxon>
        <taxon>Embryophyta</taxon>
        <taxon>Tracheophyta</taxon>
        <taxon>Spermatophyta</taxon>
        <taxon>Magnoliopsida</taxon>
        <taxon>Ranunculales</taxon>
        <taxon>Papaveraceae</taxon>
        <taxon>Papaveroideae</taxon>
        <taxon>Papaver</taxon>
    </lineage>
</organism>
<dbReference type="Gene3D" id="1.10.420.10">
    <property type="entry name" value="Peroxidase, domain 2"/>
    <property type="match status" value="1"/>
</dbReference>
<evidence type="ECO:0000256" key="10">
    <source>
        <dbReference type="ARBA" id="ARBA00023157"/>
    </source>
</evidence>
<comment type="similarity">
    <text evidence="3">Belongs to the peroxidase family. Ascorbate peroxidase subfamily.</text>
</comment>
<dbReference type="PRINTS" id="PR00458">
    <property type="entry name" value="PEROXIDASE"/>
</dbReference>
<evidence type="ECO:0000256" key="1">
    <source>
        <dbReference type="ARBA" id="ARBA00000189"/>
    </source>
</evidence>
<dbReference type="AlphaFoldDB" id="A0AAD4TKY6"/>
<keyword evidence="14 17" id="KW-0106">Calcium</keyword>
<feature type="site" description="Transition state stabilizer" evidence="15">
    <location>
        <position position="63"/>
    </location>
</feature>
<dbReference type="GO" id="GO:0042744">
    <property type="term" value="P:hydrogen peroxide catabolic process"/>
    <property type="evidence" value="ECO:0007669"/>
    <property type="project" value="UniProtKB-KW"/>
</dbReference>
<feature type="binding site" evidence="14">
    <location>
        <position position="247"/>
    </location>
    <ligand>
        <name>Ca(2+)</name>
        <dbReference type="ChEBI" id="CHEBI:29108"/>
        <label>2</label>
    </ligand>
</feature>
<evidence type="ECO:0000256" key="16">
    <source>
        <dbReference type="PIRSR" id="PIRSR600823-5"/>
    </source>
</evidence>
<evidence type="ECO:0000256" key="14">
    <source>
        <dbReference type="PIRSR" id="PIRSR600823-3"/>
    </source>
</evidence>
<feature type="binding site" evidence="14">
    <location>
        <position position="77"/>
    </location>
    <ligand>
        <name>Ca(2+)</name>
        <dbReference type="ChEBI" id="CHEBI:29108"/>
        <label>1</label>
    </ligand>
</feature>
<evidence type="ECO:0000256" key="9">
    <source>
        <dbReference type="ARBA" id="ARBA00023004"/>
    </source>
</evidence>
<feature type="binding site" evidence="14">
    <location>
        <position position="244"/>
    </location>
    <ligand>
        <name>Ca(2+)</name>
        <dbReference type="ChEBI" id="CHEBI:29108"/>
        <label>2</label>
    </ligand>
</feature>
<evidence type="ECO:0000256" key="2">
    <source>
        <dbReference type="ARBA" id="ARBA00002322"/>
    </source>
</evidence>
<dbReference type="Gene3D" id="1.10.520.10">
    <property type="match status" value="1"/>
</dbReference>
<comment type="cofactor">
    <cofactor evidence="14 17">
        <name>Ca(2+)</name>
        <dbReference type="ChEBI" id="CHEBI:29108"/>
    </cofactor>
    <text evidence="14 17">Binds 2 calcium ions per subunit.</text>
</comment>
<evidence type="ECO:0000313" key="20">
    <source>
        <dbReference type="Proteomes" id="UP001202328"/>
    </source>
</evidence>
<sequence length="327" mass="36338">MSQKHLLLIVFILSISITSIPSSQSRLTTGYYSKSCPKFSEIIQNIVIDKQLNSPTTAAGTLRLFFHDCITNGCDASILISSNPFNKAERDTEINLSLPGDAFDVITRAKTKLEFECPGKVSCADILATATRDLVLMVGGPYYNVKLGRKDGLSSKSSLVEGKLPKPTMKMSQIYKLFSDKGFSIEEMVALSGAHTIGFSHCKEFANKIYGSKVDPTLNPRFADALRKACAKYKSDSTTSVFNDIMTPGKFDNMYFINLQRGLGLLESDRALFGVPSTKRFVQRFAANQTEFFRVFARSMEKLSILGGRTGEIRRRCDQFNSIKTEE</sequence>
<dbReference type="FunFam" id="1.10.420.10:FF:000001">
    <property type="entry name" value="Peroxidase"/>
    <property type="match status" value="1"/>
</dbReference>
<evidence type="ECO:0000256" key="4">
    <source>
        <dbReference type="ARBA" id="ARBA00012313"/>
    </source>
</evidence>
<dbReference type="GO" id="GO:0140825">
    <property type="term" value="F:lactoperoxidase activity"/>
    <property type="evidence" value="ECO:0007669"/>
    <property type="project" value="UniProtKB-EC"/>
</dbReference>
<evidence type="ECO:0000313" key="19">
    <source>
        <dbReference type="EMBL" id="KAI3963351.1"/>
    </source>
</evidence>
<feature type="chain" id="PRO_5041773793" description="Peroxidase" evidence="17">
    <location>
        <begin position="23"/>
        <end position="327"/>
    </location>
</feature>
<keyword evidence="11 17" id="KW-0376">Hydrogen peroxide</keyword>
<dbReference type="GO" id="GO:0046872">
    <property type="term" value="F:metal ion binding"/>
    <property type="evidence" value="ECO:0007669"/>
    <property type="project" value="UniProtKB-UniRule"/>
</dbReference>
<evidence type="ECO:0000256" key="13">
    <source>
        <dbReference type="PIRSR" id="PIRSR600823-2"/>
    </source>
</evidence>
<dbReference type="PROSITE" id="PS50873">
    <property type="entry name" value="PEROXIDASE_4"/>
    <property type="match status" value="1"/>
</dbReference>
<evidence type="ECO:0000256" key="7">
    <source>
        <dbReference type="ARBA" id="ARBA00022723"/>
    </source>
</evidence>
<keyword evidence="20" id="KW-1185">Reference proteome</keyword>
<keyword evidence="5 17" id="KW-0575">Peroxidase</keyword>
<protein>
    <recommendedName>
        <fullName evidence="4 17">Peroxidase</fullName>
        <ecNumber evidence="4 17">1.11.1.7</ecNumber>
    </recommendedName>
</protein>
<dbReference type="EMBL" id="JAJJMB010000061">
    <property type="protein sequence ID" value="KAI3963351.1"/>
    <property type="molecule type" value="Genomic_DNA"/>
</dbReference>
<comment type="cofactor">
    <cofactor evidence="14 17">
        <name>heme b</name>
        <dbReference type="ChEBI" id="CHEBI:60344"/>
    </cofactor>
    <text evidence="14 17">Binds 1 heme b (iron(II)-protoporphyrin IX) group per subunit.</text>
</comment>
<evidence type="ECO:0000256" key="12">
    <source>
        <dbReference type="PIRSR" id="PIRSR600823-1"/>
    </source>
</evidence>
<dbReference type="InterPro" id="IPR010255">
    <property type="entry name" value="Haem_peroxidase_sf"/>
</dbReference>
<dbReference type="InterPro" id="IPR019793">
    <property type="entry name" value="Peroxidases_heam-ligand_BS"/>
</dbReference>
<dbReference type="InterPro" id="IPR019794">
    <property type="entry name" value="Peroxidases_AS"/>
</dbReference>
<comment type="function">
    <text evidence="2">Removal of H(2)O(2), oxidation of toxic reductants, biosynthesis and degradation of lignin, suberization, auxin catabolism, response to environmental stresses such as wounding, pathogen attack and oxidative stress. These functions might be dependent on each isozyme/isoform in each plant tissue.</text>
</comment>
<proteinExistence type="inferred from homology"/>
<comment type="subcellular location">
    <subcellularLocation>
        <location evidence="17">Secreted</location>
    </subcellularLocation>
</comment>
<feature type="binding site" evidence="13">
    <location>
        <position position="165"/>
    </location>
    <ligand>
        <name>substrate</name>
    </ligand>
</feature>
<dbReference type="PROSITE" id="PS00436">
    <property type="entry name" value="PEROXIDASE_2"/>
    <property type="match status" value="1"/>
</dbReference>
<dbReference type="Proteomes" id="UP001202328">
    <property type="component" value="Unassembled WGS sequence"/>
</dbReference>
<feature type="binding site" evidence="14">
    <location>
        <position position="68"/>
    </location>
    <ligand>
        <name>Ca(2+)</name>
        <dbReference type="ChEBI" id="CHEBI:29108"/>
        <label>1</label>
    </ligand>
</feature>
<feature type="active site" description="Proton acceptor" evidence="12">
    <location>
        <position position="67"/>
    </location>
</feature>
<feature type="binding site" evidence="14">
    <location>
        <position position="196"/>
    </location>
    <ligand>
        <name>Ca(2+)</name>
        <dbReference type="ChEBI" id="CHEBI:29108"/>
        <label>2</label>
    </ligand>
</feature>
<dbReference type="GO" id="GO:0020037">
    <property type="term" value="F:heme binding"/>
    <property type="evidence" value="ECO:0007669"/>
    <property type="project" value="UniProtKB-UniRule"/>
</dbReference>
<evidence type="ECO:0000256" key="5">
    <source>
        <dbReference type="ARBA" id="ARBA00022559"/>
    </source>
</evidence>
<feature type="domain" description="Plant heme peroxidase family profile" evidence="18">
    <location>
        <begin position="26"/>
        <end position="321"/>
    </location>
</feature>
<keyword evidence="8 17" id="KW-0560">Oxidoreductase</keyword>
<gene>
    <name evidence="19" type="ORF">MKW98_022773</name>
</gene>
<dbReference type="PROSITE" id="PS00435">
    <property type="entry name" value="PEROXIDASE_1"/>
    <property type="match status" value="1"/>
</dbReference>
<feature type="binding site" evidence="14">
    <location>
        <position position="73"/>
    </location>
    <ligand>
        <name>Ca(2+)</name>
        <dbReference type="ChEBI" id="CHEBI:29108"/>
        <label>1</label>
    </ligand>
</feature>
<evidence type="ECO:0000259" key="18">
    <source>
        <dbReference type="PROSITE" id="PS50873"/>
    </source>
</evidence>
<keyword evidence="9 14" id="KW-0408">Iron</keyword>
<feature type="binding site" evidence="14">
    <location>
        <position position="75"/>
    </location>
    <ligand>
        <name>Ca(2+)</name>
        <dbReference type="ChEBI" id="CHEBI:29108"/>
        <label>1</label>
    </ligand>
</feature>
<dbReference type="PANTHER" id="PTHR31517:SF17">
    <property type="entry name" value="PEROXIDASE 6"/>
    <property type="match status" value="1"/>
</dbReference>
<keyword evidence="17" id="KW-0964">Secreted</keyword>
<feature type="binding site" description="axial binding residue" evidence="14">
    <location>
        <position position="195"/>
    </location>
    <ligand>
        <name>heme b</name>
        <dbReference type="ChEBI" id="CHEBI:60344"/>
    </ligand>
    <ligandPart>
        <name>Fe</name>
        <dbReference type="ChEBI" id="CHEBI:18248"/>
    </ligandPart>
</feature>
<feature type="signal peptide" evidence="17">
    <location>
        <begin position="1"/>
        <end position="22"/>
    </location>
</feature>
<evidence type="ECO:0000256" key="15">
    <source>
        <dbReference type="PIRSR" id="PIRSR600823-4"/>
    </source>
</evidence>
<evidence type="ECO:0000256" key="8">
    <source>
        <dbReference type="ARBA" id="ARBA00023002"/>
    </source>
</evidence>
<evidence type="ECO:0000256" key="11">
    <source>
        <dbReference type="ARBA" id="ARBA00023324"/>
    </source>
</evidence>
<keyword evidence="17" id="KW-0732">Signal</keyword>
<keyword evidence="6 17" id="KW-0349">Heme</keyword>
<feature type="binding site" evidence="14">
    <location>
        <position position="89"/>
    </location>
    <ligand>
        <name>Ca(2+)</name>
        <dbReference type="ChEBI" id="CHEBI:29108"/>
        <label>1</label>
    </ligand>
</feature>
<dbReference type="PRINTS" id="PR00461">
    <property type="entry name" value="PLPEROXIDASE"/>
</dbReference>
<comment type="catalytic activity">
    <reaction evidence="1 17">
        <text>2 a phenolic donor + H2O2 = 2 a phenolic radical donor + 2 H2O</text>
        <dbReference type="Rhea" id="RHEA:56136"/>
        <dbReference type="ChEBI" id="CHEBI:15377"/>
        <dbReference type="ChEBI" id="CHEBI:16240"/>
        <dbReference type="ChEBI" id="CHEBI:139520"/>
        <dbReference type="ChEBI" id="CHEBI:139521"/>
        <dbReference type="EC" id="1.11.1.7"/>
    </reaction>
</comment>
<name>A0AAD4TKY6_9MAGN</name>
<dbReference type="GO" id="GO:0005576">
    <property type="term" value="C:extracellular region"/>
    <property type="evidence" value="ECO:0007669"/>
    <property type="project" value="UniProtKB-SubCell"/>
</dbReference>
<dbReference type="Pfam" id="PF00141">
    <property type="entry name" value="peroxidase"/>
    <property type="match status" value="1"/>
</dbReference>
<dbReference type="FunFam" id="1.10.520.10:FF:000008">
    <property type="entry name" value="Peroxidase"/>
    <property type="match status" value="1"/>
</dbReference>
<dbReference type="InterPro" id="IPR000823">
    <property type="entry name" value="Peroxidase_pln"/>
</dbReference>
<keyword evidence="10 16" id="KW-1015">Disulfide bond</keyword>
<feature type="binding site" evidence="14">
    <location>
        <position position="252"/>
    </location>
    <ligand>
        <name>Ca(2+)</name>
        <dbReference type="ChEBI" id="CHEBI:29108"/>
        <label>2</label>
    </ligand>
</feature>
<dbReference type="InterPro" id="IPR033905">
    <property type="entry name" value="Secretory_peroxidase"/>
</dbReference>
<dbReference type="InterPro" id="IPR002016">
    <property type="entry name" value="Haem_peroxidase"/>
</dbReference>
<dbReference type="EC" id="1.11.1.7" evidence="4 17"/>
<comment type="similarity">
    <text evidence="17">Belongs to the peroxidase family. Classical plant (class III) peroxidase subfamily.</text>
</comment>
<feature type="disulfide bond" evidence="16">
    <location>
        <begin position="36"/>
        <end position="117"/>
    </location>
</feature>
<feature type="disulfide bond" evidence="16">
    <location>
        <begin position="123"/>
        <end position="317"/>
    </location>
</feature>
<keyword evidence="7 14" id="KW-0479">Metal-binding</keyword>
<dbReference type="PANTHER" id="PTHR31517">
    <property type="match status" value="1"/>
</dbReference>
<reference evidence="19" key="1">
    <citation type="submission" date="2022-04" db="EMBL/GenBank/DDBJ databases">
        <title>A functionally conserved STORR gene fusion in Papaver species that diverged 16.8 million years ago.</title>
        <authorList>
            <person name="Catania T."/>
        </authorList>
    </citation>
    <scope>NUCLEOTIDE SEQUENCE</scope>
    <source>
        <strain evidence="19">S-188037</strain>
    </source>
</reference>
<accession>A0AAD4TKY6</accession>
<dbReference type="CDD" id="cd00693">
    <property type="entry name" value="secretory_peroxidase"/>
    <property type="match status" value="1"/>
</dbReference>
<dbReference type="GO" id="GO:0006979">
    <property type="term" value="P:response to oxidative stress"/>
    <property type="evidence" value="ECO:0007669"/>
    <property type="project" value="UniProtKB-UniRule"/>
</dbReference>
<feature type="disulfide bond" evidence="16">
    <location>
        <begin position="202"/>
        <end position="230"/>
    </location>
</feature>
<dbReference type="SUPFAM" id="SSF48113">
    <property type="entry name" value="Heme-dependent peroxidases"/>
    <property type="match status" value="1"/>
</dbReference>
<evidence type="ECO:0000256" key="3">
    <source>
        <dbReference type="ARBA" id="ARBA00006873"/>
    </source>
</evidence>
<feature type="disulfide bond" evidence="16">
    <location>
        <begin position="69"/>
        <end position="74"/>
    </location>
</feature>
<evidence type="ECO:0000256" key="17">
    <source>
        <dbReference type="RuleBase" id="RU362060"/>
    </source>
</evidence>